<organism evidence="2 3">
    <name type="scientific">Haemaphysalis longicornis</name>
    <name type="common">Bush tick</name>
    <dbReference type="NCBI Taxonomy" id="44386"/>
    <lineage>
        <taxon>Eukaryota</taxon>
        <taxon>Metazoa</taxon>
        <taxon>Ecdysozoa</taxon>
        <taxon>Arthropoda</taxon>
        <taxon>Chelicerata</taxon>
        <taxon>Arachnida</taxon>
        <taxon>Acari</taxon>
        <taxon>Parasitiformes</taxon>
        <taxon>Ixodida</taxon>
        <taxon>Ixodoidea</taxon>
        <taxon>Ixodidae</taxon>
        <taxon>Haemaphysalinae</taxon>
        <taxon>Haemaphysalis</taxon>
    </lineage>
</organism>
<name>A0A9J6FHT2_HAELO</name>
<evidence type="ECO:0000313" key="3">
    <source>
        <dbReference type="Proteomes" id="UP000821853"/>
    </source>
</evidence>
<sequence length="141" mass="15222">MVWLRNARAGQPSRHHINNDGEGRRSGLANGAHGLQLAAAAGLTASKKRNSVVSKSVHGESGTVDAATADNRRSSRLAELRESYADSDMFNLDEAALFIKCCRAAPSQPKGGACSGLKQRKDRVTVPFGQMPQVKRRCRYS</sequence>
<protein>
    <submittedName>
        <fullName evidence="2">Uncharacterized protein</fullName>
    </submittedName>
</protein>
<keyword evidence="3" id="KW-1185">Reference proteome</keyword>
<dbReference type="EMBL" id="JABSTR010000001">
    <property type="protein sequence ID" value="KAH9361992.1"/>
    <property type="molecule type" value="Genomic_DNA"/>
</dbReference>
<feature type="region of interest" description="Disordered" evidence="1">
    <location>
        <begin position="1"/>
        <end position="29"/>
    </location>
</feature>
<dbReference type="AlphaFoldDB" id="A0A9J6FHT2"/>
<accession>A0A9J6FHT2</accession>
<dbReference type="VEuPathDB" id="VectorBase:HLOH_052541"/>
<comment type="caution">
    <text evidence="2">The sequence shown here is derived from an EMBL/GenBank/DDBJ whole genome shotgun (WGS) entry which is preliminary data.</text>
</comment>
<evidence type="ECO:0000313" key="2">
    <source>
        <dbReference type="EMBL" id="KAH9361992.1"/>
    </source>
</evidence>
<gene>
    <name evidence="2" type="ORF">HPB48_014931</name>
</gene>
<evidence type="ECO:0000256" key="1">
    <source>
        <dbReference type="SAM" id="MobiDB-lite"/>
    </source>
</evidence>
<dbReference type="Proteomes" id="UP000821853">
    <property type="component" value="Chromosome 1"/>
</dbReference>
<reference evidence="2 3" key="1">
    <citation type="journal article" date="2020" name="Cell">
        <title>Large-Scale Comparative Analyses of Tick Genomes Elucidate Their Genetic Diversity and Vector Capacities.</title>
        <authorList>
            <consortium name="Tick Genome and Microbiome Consortium (TIGMIC)"/>
            <person name="Jia N."/>
            <person name="Wang J."/>
            <person name="Shi W."/>
            <person name="Du L."/>
            <person name="Sun Y."/>
            <person name="Zhan W."/>
            <person name="Jiang J.F."/>
            <person name="Wang Q."/>
            <person name="Zhang B."/>
            <person name="Ji P."/>
            <person name="Bell-Sakyi L."/>
            <person name="Cui X.M."/>
            <person name="Yuan T.T."/>
            <person name="Jiang B.G."/>
            <person name="Yang W.F."/>
            <person name="Lam T.T."/>
            <person name="Chang Q.C."/>
            <person name="Ding S.J."/>
            <person name="Wang X.J."/>
            <person name="Zhu J.G."/>
            <person name="Ruan X.D."/>
            <person name="Zhao L."/>
            <person name="Wei J.T."/>
            <person name="Ye R.Z."/>
            <person name="Que T.C."/>
            <person name="Du C.H."/>
            <person name="Zhou Y.H."/>
            <person name="Cheng J.X."/>
            <person name="Dai P.F."/>
            <person name="Guo W.B."/>
            <person name="Han X.H."/>
            <person name="Huang E.J."/>
            <person name="Li L.F."/>
            <person name="Wei W."/>
            <person name="Gao Y.C."/>
            <person name="Liu J.Z."/>
            <person name="Shao H.Z."/>
            <person name="Wang X."/>
            <person name="Wang C.C."/>
            <person name="Yang T.C."/>
            <person name="Huo Q.B."/>
            <person name="Li W."/>
            <person name="Chen H.Y."/>
            <person name="Chen S.E."/>
            <person name="Zhou L.G."/>
            <person name="Ni X.B."/>
            <person name="Tian J.H."/>
            <person name="Sheng Y."/>
            <person name="Liu T."/>
            <person name="Pan Y.S."/>
            <person name="Xia L.Y."/>
            <person name="Li J."/>
            <person name="Zhao F."/>
            <person name="Cao W.C."/>
        </authorList>
    </citation>
    <scope>NUCLEOTIDE SEQUENCE [LARGE SCALE GENOMIC DNA]</scope>
    <source>
        <strain evidence="2">HaeL-2018</strain>
    </source>
</reference>
<proteinExistence type="predicted"/>